<dbReference type="Gene3D" id="1.25.40.190">
    <property type="entry name" value="Actin-related protein 2/3 complex subunit 5"/>
    <property type="match status" value="1"/>
</dbReference>
<dbReference type="GO" id="GO:0030833">
    <property type="term" value="P:regulation of actin filament polymerization"/>
    <property type="evidence" value="ECO:0007669"/>
    <property type="project" value="InterPro"/>
</dbReference>
<feature type="domain" description="Conserved Oligomeric Golgi complex subunit 6 C-terminal" evidence="17">
    <location>
        <begin position="446"/>
        <end position="895"/>
    </location>
</feature>
<evidence type="ECO:0000256" key="2">
    <source>
        <dbReference type="ARBA" id="ARBA00004395"/>
    </source>
</evidence>
<evidence type="ECO:0000256" key="1">
    <source>
        <dbReference type="ARBA" id="ARBA00004245"/>
    </source>
</evidence>
<evidence type="ECO:0000259" key="16">
    <source>
        <dbReference type="Pfam" id="PF06419"/>
    </source>
</evidence>
<evidence type="ECO:0000256" key="9">
    <source>
        <dbReference type="ARBA" id="ARBA00023034"/>
    </source>
</evidence>
<dbReference type="GO" id="GO:0017119">
    <property type="term" value="C:Golgi transport complex"/>
    <property type="evidence" value="ECO:0007669"/>
    <property type="project" value="UniProtKB-UniRule"/>
</dbReference>
<dbReference type="EMBL" id="JADGJH010000305">
    <property type="protein sequence ID" value="KAJ3131257.1"/>
    <property type="molecule type" value="Genomic_DNA"/>
</dbReference>
<comment type="subcellular location">
    <subcellularLocation>
        <location evidence="1">Cytoplasm</location>
        <location evidence="1">Cytoskeleton</location>
    </subcellularLocation>
    <subcellularLocation>
        <location evidence="2 14">Golgi apparatus membrane</location>
        <topology evidence="2 14">Peripheral membrane protein</topology>
    </subcellularLocation>
</comment>
<gene>
    <name evidence="18" type="primary">COG6</name>
    <name evidence="18" type="ORF">HK100_006573</name>
</gene>
<reference evidence="18" key="1">
    <citation type="submission" date="2020-05" db="EMBL/GenBank/DDBJ databases">
        <title>Phylogenomic resolution of chytrid fungi.</title>
        <authorList>
            <person name="Stajich J.E."/>
            <person name="Amses K."/>
            <person name="Simmons R."/>
            <person name="Seto K."/>
            <person name="Myers J."/>
            <person name="Bonds A."/>
            <person name="Quandt C.A."/>
            <person name="Barry K."/>
            <person name="Liu P."/>
            <person name="Grigoriev I."/>
            <person name="Longcore J.E."/>
            <person name="James T.Y."/>
        </authorList>
    </citation>
    <scope>NUCLEOTIDE SEQUENCE</scope>
    <source>
        <strain evidence="18">JEL0513</strain>
    </source>
</reference>
<evidence type="ECO:0000256" key="12">
    <source>
        <dbReference type="ARBA" id="ARBA00031348"/>
    </source>
</evidence>
<dbReference type="Proteomes" id="UP001211907">
    <property type="component" value="Unassembled WGS sequence"/>
</dbReference>
<name>A0AAD5XKB5_9FUNG</name>
<dbReference type="SUPFAM" id="SSF69103">
    <property type="entry name" value="Arp2/3 complex 16 kDa subunit ARPC5"/>
    <property type="match status" value="1"/>
</dbReference>
<comment type="function">
    <text evidence="14">Acts as component of the peripheral membrane COG complex that is involved in intra-Golgi protein trafficking. COG is located at the cis-Golgi, and regulates tethering of retrograde intra-Golgi vesicles and possibly a number of other membrane trafficking events.</text>
</comment>
<keyword evidence="11" id="KW-0206">Cytoskeleton</keyword>
<evidence type="ECO:0000256" key="4">
    <source>
        <dbReference type="ARBA" id="ARBA00011023"/>
    </source>
</evidence>
<comment type="similarity">
    <text evidence="3">Belongs to the ARPC5 family.</text>
</comment>
<evidence type="ECO:0000256" key="8">
    <source>
        <dbReference type="ARBA" id="ARBA00022927"/>
    </source>
</evidence>
<keyword evidence="10 14" id="KW-0472">Membrane</keyword>
<dbReference type="InterPro" id="IPR036743">
    <property type="entry name" value="ARPC5_sf"/>
</dbReference>
<dbReference type="GO" id="GO:0015031">
    <property type="term" value="P:protein transport"/>
    <property type="evidence" value="ECO:0007669"/>
    <property type="project" value="UniProtKB-KW"/>
</dbReference>
<keyword evidence="8 14" id="KW-0653">Protein transport</keyword>
<organism evidence="18 19">
    <name type="scientific">Physocladia obscura</name>
    <dbReference type="NCBI Taxonomy" id="109957"/>
    <lineage>
        <taxon>Eukaryota</taxon>
        <taxon>Fungi</taxon>
        <taxon>Fungi incertae sedis</taxon>
        <taxon>Chytridiomycota</taxon>
        <taxon>Chytridiomycota incertae sedis</taxon>
        <taxon>Chytridiomycetes</taxon>
        <taxon>Chytridiales</taxon>
        <taxon>Chytriomycetaceae</taxon>
        <taxon>Physocladia</taxon>
    </lineage>
</organism>
<keyword evidence="6 14" id="KW-0813">Transport</keyword>
<comment type="subunit">
    <text evidence="14">Component of the conserved oligomeric Golgi complex.</text>
</comment>
<keyword evidence="15" id="KW-0175">Coiled coil</keyword>
<evidence type="ECO:0000256" key="5">
    <source>
        <dbReference type="ARBA" id="ARBA00020973"/>
    </source>
</evidence>
<dbReference type="GO" id="GO:0005885">
    <property type="term" value="C:Arp2/3 protein complex"/>
    <property type="evidence" value="ECO:0007669"/>
    <property type="project" value="InterPro"/>
</dbReference>
<dbReference type="PANTHER" id="PTHR21506">
    <property type="entry name" value="COMPONENT OF OLIGOMERIC GOLGI COMPLEX 6"/>
    <property type="match status" value="1"/>
</dbReference>
<dbReference type="GO" id="GO:0000139">
    <property type="term" value="C:Golgi membrane"/>
    <property type="evidence" value="ECO:0007669"/>
    <property type="project" value="UniProtKB-SubCell"/>
</dbReference>
<dbReference type="AlphaFoldDB" id="A0AAD5XKB5"/>
<feature type="domain" description="Conserved oligomeric complex COG6 N-terminal" evidence="16">
    <location>
        <begin position="315"/>
        <end position="414"/>
    </location>
</feature>
<dbReference type="Pfam" id="PF06419">
    <property type="entry name" value="COG6_N"/>
    <property type="match status" value="1"/>
</dbReference>
<comment type="function">
    <text evidence="13">Acts as a component of the peripheral membrane COG complex that is involved in intra-Golgi protein trafficking. COG is located at the cis-Golgi, and regulates tethering of retrograde intra-Golgi vesicles and possibly a number of other membrane trafficking events.</text>
</comment>
<dbReference type="InterPro" id="IPR048368">
    <property type="entry name" value="COG6_N"/>
</dbReference>
<dbReference type="GO" id="GO:0034314">
    <property type="term" value="P:Arp2/3 complex-mediated actin nucleation"/>
    <property type="evidence" value="ECO:0007669"/>
    <property type="project" value="InterPro"/>
</dbReference>
<evidence type="ECO:0000313" key="18">
    <source>
        <dbReference type="EMBL" id="KAJ3131257.1"/>
    </source>
</evidence>
<dbReference type="PANTHER" id="PTHR21506:SF0">
    <property type="entry name" value="CONSERVED OLIGOMERIC GOLGI COMPLEX SUBUNIT 6"/>
    <property type="match status" value="1"/>
</dbReference>
<evidence type="ECO:0000256" key="13">
    <source>
        <dbReference type="ARBA" id="ARBA00043873"/>
    </source>
</evidence>
<evidence type="ECO:0000256" key="11">
    <source>
        <dbReference type="ARBA" id="ARBA00023212"/>
    </source>
</evidence>
<accession>A0AAD5XKB5</accession>
<dbReference type="InterPro" id="IPR010490">
    <property type="entry name" value="COG6"/>
</dbReference>
<dbReference type="GO" id="GO:0006891">
    <property type="term" value="P:intra-Golgi vesicle-mediated transport"/>
    <property type="evidence" value="ECO:0007669"/>
    <property type="project" value="UniProtKB-UniRule"/>
</dbReference>
<feature type="coiled-coil region" evidence="15">
    <location>
        <begin position="343"/>
        <end position="384"/>
    </location>
</feature>
<sequence length="897" mass="99257">MADLDDDLDDFDVLPAPRNEFELNTTIQSRANDVRNLISRGAFAEAVSKSLEDAPSGRDPQLSKDKNIQVVMEALSAPRSTEIAAIVKQLPSWQLDVLLKFLYRGMGIPEQYNSAVLLSWHEKVTEVTGLSGITFDNTRIFESFGGFTSERSVVSLLCPRTTEYSGVLEEKMVSGEVVYCYWSARRWIWTRNQNQAGEYSANGGLAPSTTPDKVLLLCLFGESAKSGANGNLFAEMSNLNFASVSTAKLSRSNPLSQKLHKILSHNLDSFETKAALEALDSFYAENSAEFGYDANSDFLTANSQVFDLPQKEIGVNLKADLDAYAMRGYRAFLSSFEGILECVNEIENELEIVNQSYIEMDADLQAAKSDSASLLAQINELKQLREKTISKKHATQEFLGRFTPSDEEVEILTSPSLGLSNDFFAALRRLGKISDDCNSFLMQDNQKIGNEIIESIAIYQEKAYSKIYNWVQDLVPVIMRSETPEVSLILRQAMAALKLRPSLFQACAADISEMRQAAILQYFMNALTRGGPGGIPRPIELHAHDPVRYVGDMLAWLHQAAVGERELVESLFFNSNAGETGSDDIFSTLSLGVLANPDSMLQLLDKSTEKTVFPLRARIDEVLASHPIATISYKLATTIQFYTHTIGRVIGESSTLVVDLKQVCAKTFNVFLEAIKSQGLRMNAFVQKPGRDLTPPPPVKEAILQLRELMASYESSMLLANKDDANGEHEFSEILAACLDPVLDMCTRGNSAIALYEFTTHQVEIIQAQIEEKIQMLIIDQYETVLQQSGLLPLIEGLNENSGKIPLAFAPALDPRTIATAMSNLDVFLCTAGFDAHSRLSPLLSSQHRERALEGGFSAFMAAYKRLHDAVMDPANKFEFPATIIRPIGEIHTLLVT</sequence>
<dbReference type="InterPro" id="IPR006789">
    <property type="entry name" value="ARPC5"/>
</dbReference>
<proteinExistence type="inferred from homology"/>
<evidence type="ECO:0000259" key="17">
    <source>
        <dbReference type="Pfam" id="PF20653"/>
    </source>
</evidence>
<keyword evidence="19" id="KW-1185">Reference proteome</keyword>
<comment type="caution">
    <text evidence="18">The sequence shown here is derived from an EMBL/GenBank/DDBJ whole genome shotgun (WGS) entry which is preliminary data.</text>
</comment>
<evidence type="ECO:0000256" key="10">
    <source>
        <dbReference type="ARBA" id="ARBA00023136"/>
    </source>
</evidence>
<protein>
    <recommendedName>
        <fullName evidence="5 14">Conserved oligomeric Golgi complex subunit 6</fullName>
        <shortName evidence="14">COG complex subunit 6</shortName>
    </recommendedName>
    <alternativeName>
        <fullName evidence="12 14">Component of oligomeric Golgi complex 6</fullName>
    </alternativeName>
</protein>
<comment type="similarity">
    <text evidence="4 14">Belongs to the COG6 family.</text>
</comment>
<evidence type="ECO:0000256" key="14">
    <source>
        <dbReference type="RuleBase" id="RU365075"/>
    </source>
</evidence>
<keyword evidence="9 14" id="KW-0333">Golgi apparatus</keyword>
<dbReference type="InterPro" id="IPR048369">
    <property type="entry name" value="COG6_C"/>
</dbReference>
<evidence type="ECO:0000256" key="7">
    <source>
        <dbReference type="ARBA" id="ARBA00022490"/>
    </source>
</evidence>
<keyword evidence="7" id="KW-0963">Cytoplasm</keyword>
<dbReference type="SMART" id="SM01087">
    <property type="entry name" value="COG6"/>
    <property type="match status" value="1"/>
</dbReference>
<evidence type="ECO:0000256" key="6">
    <source>
        <dbReference type="ARBA" id="ARBA00022448"/>
    </source>
</evidence>
<evidence type="ECO:0000256" key="3">
    <source>
        <dbReference type="ARBA" id="ARBA00006084"/>
    </source>
</evidence>
<dbReference type="Pfam" id="PF20653">
    <property type="entry name" value="COG6_C"/>
    <property type="match status" value="1"/>
</dbReference>
<dbReference type="Pfam" id="PF04699">
    <property type="entry name" value="P16-Arc"/>
    <property type="match status" value="1"/>
</dbReference>
<evidence type="ECO:0000256" key="15">
    <source>
        <dbReference type="SAM" id="Coils"/>
    </source>
</evidence>
<evidence type="ECO:0000313" key="19">
    <source>
        <dbReference type="Proteomes" id="UP001211907"/>
    </source>
</evidence>